<dbReference type="SMART" id="SM00822">
    <property type="entry name" value="PKS_KR"/>
    <property type="match status" value="1"/>
</dbReference>
<evidence type="ECO:0000259" key="4">
    <source>
        <dbReference type="SMART" id="SM00823"/>
    </source>
</evidence>
<keyword evidence="1" id="KW-0596">Phosphopantetheine</keyword>
<dbReference type="InterPro" id="IPR036291">
    <property type="entry name" value="NAD(P)-bd_dom_sf"/>
</dbReference>
<dbReference type="SUPFAM" id="SSF56801">
    <property type="entry name" value="Acetyl-CoA synthetase-like"/>
    <property type="match status" value="1"/>
</dbReference>
<dbReference type="InterPro" id="IPR013120">
    <property type="entry name" value="FAR_NAD-bd"/>
</dbReference>
<dbReference type="InterPro" id="IPR020845">
    <property type="entry name" value="AMP-binding_CS"/>
</dbReference>
<dbReference type="InterPro" id="IPR057326">
    <property type="entry name" value="KR_dom"/>
</dbReference>
<organism evidence="5 6">
    <name type="scientific">Phanerochaete sordida</name>
    <dbReference type="NCBI Taxonomy" id="48140"/>
    <lineage>
        <taxon>Eukaryota</taxon>
        <taxon>Fungi</taxon>
        <taxon>Dikarya</taxon>
        <taxon>Basidiomycota</taxon>
        <taxon>Agaricomycotina</taxon>
        <taxon>Agaricomycetes</taxon>
        <taxon>Polyporales</taxon>
        <taxon>Phanerochaetaceae</taxon>
        <taxon>Phanerochaete</taxon>
    </lineage>
</organism>
<feature type="domain" description="Polyketide synthase-like phosphopantetheine-binding" evidence="4">
    <location>
        <begin position="577"/>
        <end position="658"/>
    </location>
</feature>
<dbReference type="InterPro" id="IPR051414">
    <property type="entry name" value="Adenylate-forming_Reductase"/>
</dbReference>
<keyword evidence="6" id="KW-1185">Reference proteome</keyword>
<sequence length="1081" mass="118368">MDSPLPPMNGTLPTLPDIADFHAEHNSSRPWLLFPSKDSSEQLTTLTYREMVDASHRIAHIMRPNREGPEGEVIALLLHTDTVLYVAVLLGLLRAGFVPYPMSPRNSPQGVCHMLESVACTRVLAQASTSALVHQVQGELHAKDVALRVDELPGLPEVFPQLCDGSEASAEVRPYPVSARLIDMRAPSLYVHSSGSTGYPKSVPFTYRRLLQWMASNVFGRSRDVLYAAMGLPTFHAMGLLLQLTYPLSVGREVVVYTPQYPEPPVVPHPQNVYEVSKLAGCTAMLALPSYVEAWSHSAEVIEYLKTLTVLIYGGGPLALSTGDKLVQAGVPLRNGYGGTEFGNPTMPWDQIPRTSSKPDPDWAWYRVPVDAPNIKWEPQGDGTYELVVYEIEGYDIAAYNIPGEKAYGTADLFEPHPTKPGLWKIVGRKDDVITLSTGEKIVPIPQEAYVTSSPFVYGCVMFGREREQPGILIEPRAEHVVDPSDENALVTFRNKIWPRVEEANALAPAFAKVFKEMIIVTTPDKPLPRAGKGTIIRKQALNAYSEEIDKLYETISASTNNDGITPPTSWKAVDLEQWLVDQAATLVSHGQSIAPTVDLFQQGFDSLSATFFRNRIIGALRSSDSSSVRQAAQNISSNIIFEHPTVEQLAIALSTLVDPSGGGDVPALVVHNRTDEIRAMIAKYTADIPASTTKRRAHESSVPPVVLLTGSTGNIGSHILAYLLAELRVARVYTLNRPSADPRGRLEDAFRERGLPVDVLEDTRLVSLVGDITRDRFGLEEAQYQEVLSSVTHVIHNAWTVNFNLALQSFEDQIAGVRKLVDISAASERSIQLLITSSIGIANAWDPAQGPVPERPLPNPEIAASIGYTASKYVVEHILDAARAKGVPATAVRMGQACGPRETGAWGTTEWMPIMTKSSVALGALPQMTGPIAWIPLDAVGQAYVDWVLATSELPALVNVTHPRPTSWDVVLRGLRQGLGDSLPIIPVRQWVARLEEHANSPTPEAMAEIPALKLVDFFRSLAESSKDGTLDGADQSFLDLVYDTSELLHSSPSMQQLQPMSEAHARAWVRYWKEKGFVV</sequence>
<dbReference type="SUPFAM" id="SSF47336">
    <property type="entry name" value="ACP-like"/>
    <property type="match status" value="1"/>
</dbReference>
<evidence type="ECO:0000256" key="2">
    <source>
        <dbReference type="ARBA" id="ARBA00022553"/>
    </source>
</evidence>
<dbReference type="SMART" id="SM00823">
    <property type="entry name" value="PKS_PP"/>
    <property type="match status" value="1"/>
</dbReference>
<name>A0A9P3LLU9_9APHY</name>
<dbReference type="PANTHER" id="PTHR43439">
    <property type="entry name" value="PHENYLACETATE-COENZYME A LIGASE"/>
    <property type="match status" value="1"/>
</dbReference>
<keyword evidence="2" id="KW-0597">Phosphoprotein</keyword>
<proteinExistence type="predicted"/>
<dbReference type="InterPro" id="IPR020806">
    <property type="entry name" value="PKS_PP-bd"/>
</dbReference>
<evidence type="ECO:0000313" key="6">
    <source>
        <dbReference type="Proteomes" id="UP000703269"/>
    </source>
</evidence>
<dbReference type="PROSITE" id="PS00455">
    <property type="entry name" value="AMP_BINDING"/>
    <property type="match status" value="1"/>
</dbReference>
<dbReference type="Gene3D" id="3.40.50.720">
    <property type="entry name" value="NAD(P)-binding Rossmann-like Domain"/>
    <property type="match status" value="1"/>
</dbReference>
<evidence type="ECO:0000313" key="5">
    <source>
        <dbReference type="EMBL" id="GJE98682.1"/>
    </source>
</evidence>
<dbReference type="Gene3D" id="1.10.1200.10">
    <property type="entry name" value="ACP-like"/>
    <property type="match status" value="1"/>
</dbReference>
<evidence type="ECO:0000256" key="1">
    <source>
        <dbReference type="ARBA" id="ARBA00022450"/>
    </source>
</evidence>
<dbReference type="EMBL" id="BPQB01000092">
    <property type="protein sequence ID" value="GJE98682.1"/>
    <property type="molecule type" value="Genomic_DNA"/>
</dbReference>
<dbReference type="InterPro" id="IPR042099">
    <property type="entry name" value="ANL_N_sf"/>
</dbReference>
<dbReference type="SUPFAM" id="SSF51735">
    <property type="entry name" value="NAD(P)-binding Rossmann-fold domains"/>
    <property type="match status" value="1"/>
</dbReference>
<dbReference type="Pfam" id="PF23562">
    <property type="entry name" value="AMP-binding_C_3"/>
    <property type="match status" value="1"/>
</dbReference>
<dbReference type="PANTHER" id="PTHR43439:SF2">
    <property type="entry name" value="ENZYME, PUTATIVE (JCVI)-RELATED"/>
    <property type="match status" value="1"/>
</dbReference>
<reference evidence="5 6" key="1">
    <citation type="submission" date="2021-08" db="EMBL/GenBank/DDBJ databases">
        <title>Draft Genome Sequence of Phanerochaete sordida strain YK-624.</title>
        <authorList>
            <person name="Mori T."/>
            <person name="Dohra H."/>
            <person name="Suzuki T."/>
            <person name="Kawagishi H."/>
            <person name="Hirai H."/>
        </authorList>
    </citation>
    <scope>NUCLEOTIDE SEQUENCE [LARGE SCALE GENOMIC DNA]</scope>
    <source>
        <strain evidence="5 6">YK-624</strain>
    </source>
</reference>
<dbReference type="GO" id="GO:0031177">
    <property type="term" value="F:phosphopantetheine binding"/>
    <property type="evidence" value="ECO:0007669"/>
    <property type="project" value="InterPro"/>
</dbReference>
<dbReference type="Pfam" id="PF00501">
    <property type="entry name" value="AMP-binding"/>
    <property type="match status" value="1"/>
</dbReference>
<evidence type="ECO:0000259" key="3">
    <source>
        <dbReference type="SMART" id="SM00822"/>
    </source>
</evidence>
<feature type="domain" description="Ketoreductase" evidence="3">
    <location>
        <begin position="705"/>
        <end position="904"/>
    </location>
</feature>
<comment type="caution">
    <text evidence="5">The sequence shown here is derived from an EMBL/GenBank/DDBJ whole genome shotgun (WGS) entry which is preliminary data.</text>
</comment>
<dbReference type="AlphaFoldDB" id="A0A9P3LLU9"/>
<dbReference type="Proteomes" id="UP000703269">
    <property type="component" value="Unassembled WGS sequence"/>
</dbReference>
<dbReference type="Pfam" id="PF07993">
    <property type="entry name" value="NAD_binding_4"/>
    <property type="match status" value="1"/>
</dbReference>
<gene>
    <name evidence="5" type="ORF">PsYK624_149170</name>
</gene>
<dbReference type="InterPro" id="IPR036736">
    <property type="entry name" value="ACP-like_sf"/>
</dbReference>
<accession>A0A9P3LLU9</accession>
<protein>
    <submittedName>
        <fullName evidence="5">NRPS-like protein biosynthetic cluster</fullName>
    </submittedName>
</protein>
<dbReference type="OrthoDB" id="429813at2759"/>
<dbReference type="InterPro" id="IPR000873">
    <property type="entry name" value="AMP-dep_synth/lig_dom"/>
</dbReference>
<dbReference type="Gene3D" id="3.40.50.12780">
    <property type="entry name" value="N-terminal domain of ligase-like"/>
    <property type="match status" value="1"/>
</dbReference>